<evidence type="ECO:0000313" key="1">
    <source>
        <dbReference type="EMBL" id="OGX81959.1"/>
    </source>
</evidence>
<protein>
    <submittedName>
        <fullName evidence="1">Uncharacterized protein</fullName>
    </submittedName>
</protein>
<name>A0A1G1STM1_9BACT</name>
<evidence type="ECO:0000313" key="2">
    <source>
        <dbReference type="Proteomes" id="UP000176294"/>
    </source>
</evidence>
<organism evidence="1 2">
    <name type="scientific">Hymenobacter lapidarius</name>
    <dbReference type="NCBI Taxonomy" id="1908237"/>
    <lineage>
        <taxon>Bacteria</taxon>
        <taxon>Pseudomonadati</taxon>
        <taxon>Bacteroidota</taxon>
        <taxon>Cytophagia</taxon>
        <taxon>Cytophagales</taxon>
        <taxon>Hymenobacteraceae</taxon>
        <taxon>Hymenobacter</taxon>
    </lineage>
</organism>
<keyword evidence="2" id="KW-1185">Reference proteome</keyword>
<accession>A0A1G1STM1</accession>
<gene>
    <name evidence="1" type="ORF">BEN47_04875</name>
</gene>
<sequence>MIEDMRVIAARPEYQITVEYEKNRLFYQNFGQMQQAVSLPDYLEDWTRALSEVRPGFSILSDMQVVNQCNQALLTIFQAVEQMIVARGVSMVAEVHVPGLSTRRGCDGVTTAQAMPVRHFLTVWEAVQFLDDVGVEPALVPVHAAVLR</sequence>
<dbReference type="Proteomes" id="UP000176294">
    <property type="component" value="Unassembled WGS sequence"/>
</dbReference>
<reference evidence="1 2" key="1">
    <citation type="submission" date="2016-08" db="EMBL/GenBank/DDBJ databases">
        <title>Hymenobacter coccineus sp. nov., Hymenobacter lapidarius sp. nov. and Hymenobacter glacialis sp. nov., isolated from Antarctic soil.</title>
        <authorList>
            <person name="Sedlacek I."/>
            <person name="Kralova S."/>
            <person name="Kyrova K."/>
            <person name="Maslanova I."/>
            <person name="Stankova E."/>
            <person name="Vrbovska V."/>
            <person name="Nemec M."/>
            <person name="Bartak M."/>
            <person name="Svec P."/>
            <person name="Busse H.-J."/>
            <person name="Pantucek R."/>
        </authorList>
    </citation>
    <scope>NUCLEOTIDE SEQUENCE [LARGE SCALE GENOMIC DNA]</scope>
    <source>
        <strain evidence="1 2">CCM 8643</strain>
    </source>
</reference>
<comment type="caution">
    <text evidence="1">The sequence shown here is derived from an EMBL/GenBank/DDBJ whole genome shotgun (WGS) entry which is preliminary data.</text>
</comment>
<dbReference type="AlphaFoldDB" id="A0A1G1STM1"/>
<proteinExistence type="predicted"/>
<dbReference type="EMBL" id="MDZB01000153">
    <property type="protein sequence ID" value="OGX81959.1"/>
    <property type="molecule type" value="Genomic_DNA"/>
</dbReference>